<dbReference type="Gene3D" id="3.10.620.30">
    <property type="match status" value="1"/>
</dbReference>
<evidence type="ECO:0000259" key="1">
    <source>
        <dbReference type="SMART" id="SM00460"/>
    </source>
</evidence>
<gene>
    <name evidence="2" type="ORF">CO007_03960</name>
</gene>
<accession>A0A2M8GM84</accession>
<dbReference type="InterPro" id="IPR002931">
    <property type="entry name" value="Transglutaminase-like"/>
</dbReference>
<evidence type="ECO:0000313" key="3">
    <source>
        <dbReference type="Proteomes" id="UP000229370"/>
    </source>
</evidence>
<dbReference type="PANTHER" id="PTHR33490">
    <property type="entry name" value="BLR5614 PROTEIN-RELATED"/>
    <property type="match status" value="1"/>
</dbReference>
<organism evidence="2 3">
    <name type="scientific">Candidatus Roizmanbacteria bacterium CG_4_8_14_3_um_filter_36_10</name>
    <dbReference type="NCBI Taxonomy" id="1974834"/>
    <lineage>
        <taxon>Bacteria</taxon>
        <taxon>Candidatus Roizmaniibacteriota</taxon>
    </lineage>
</organism>
<dbReference type="SMART" id="SM00460">
    <property type="entry name" value="TGc"/>
    <property type="match status" value="1"/>
</dbReference>
<name>A0A2M8GM84_9BACT</name>
<feature type="domain" description="Transglutaminase-like" evidence="1">
    <location>
        <begin position="153"/>
        <end position="230"/>
    </location>
</feature>
<dbReference type="Proteomes" id="UP000229370">
    <property type="component" value="Unassembled WGS sequence"/>
</dbReference>
<comment type="caution">
    <text evidence="2">The sequence shown here is derived from an EMBL/GenBank/DDBJ whole genome shotgun (WGS) entry which is preliminary data.</text>
</comment>
<dbReference type="AlphaFoldDB" id="A0A2M8GM84"/>
<reference evidence="3" key="1">
    <citation type="submission" date="2017-09" db="EMBL/GenBank/DDBJ databases">
        <title>Depth-based differentiation of microbial function through sediment-hosted aquifers and enrichment of novel symbionts in the deep terrestrial subsurface.</title>
        <authorList>
            <person name="Probst A.J."/>
            <person name="Ladd B."/>
            <person name="Jarett J.K."/>
            <person name="Geller-Mcgrath D.E."/>
            <person name="Sieber C.M.K."/>
            <person name="Emerson J.B."/>
            <person name="Anantharaman K."/>
            <person name="Thomas B.C."/>
            <person name="Malmstrom R."/>
            <person name="Stieglmeier M."/>
            <person name="Klingl A."/>
            <person name="Woyke T."/>
            <person name="Ryan C.M."/>
            <person name="Banfield J.F."/>
        </authorList>
    </citation>
    <scope>NUCLEOTIDE SEQUENCE [LARGE SCALE GENOMIC DNA]</scope>
</reference>
<sequence length="272" mass="31185">MNTVVTKISFSFPKKRGDYLVFSLPQTNHYQNIINLAITPSGCKKTADKCWGNKIVILTLNDVKKEVKIDFQIKLKPYSVTINKNYKITNYSKNVFSPNRFINGQDQKIVKIAKGVVGKERNLETIIKNLYLFTRNYLTYGKPTAGLYSYKQAIEERMTDCGGFSTFLASLLQTVNIPSRLVVGFLIKKDWVSRILTFNFSLLTFNFLKIHAWLEVMLPNKSWFPIDASTSKFGQIPANRLVTSFGCDFNIKINNSNYQIDLLQKPVYLSKN</sequence>
<proteinExistence type="predicted"/>
<evidence type="ECO:0000313" key="2">
    <source>
        <dbReference type="EMBL" id="PJC81579.1"/>
    </source>
</evidence>
<dbReference type="EMBL" id="PFQK01000067">
    <property type="protein sequence ID" value="PJC81579.1"/>
    <property type="molecule type" value="Genomic_DNA"/>
</dbReference>
<dbReference type="PANTHER" id="PTHR33490:SF6">
    <property type="entry name" value="SLL1049 PROTEIN"/>
    <property type="match status" value="1"/>
</dbReference>
<dbReference type="Pfam" id="PF01841">
    <property type="entry name" value="Transglut_core"/>
    <property type="match status" value="1"/>
</dbReference>
<dbReference type="InterPro" id="IPR038765">
    <property type="entry name" value="Papain-like_cys_pep_sf"/>
</dbReference>
<dbReference type="SUPFAM" id="SSF54001">
    <property type="entry name" value="Cysteine proteinases"/>
    <property type="match status" value="1"/>
</dbReference>
<protein>
    <recommendedName>
        <fullName evidence="1">Transglutaminase-like domain-containing protein</fullName>
    </recommendedName>
</protein>